<evidence type="ECO:0000256" key="9">
    <source>
        <dbReference type="ARBA" id="ARBA00023264"/>
    </source>
</evidence>
<feature type="binding site" evidence="14">
    <location>
        <position position="109"/>
    </location>
    <ligand>
        <name>sn-glycerol 3-phosphate</name>
        <dbReference type="ChEBI" id="CHEBI:57597"/>
    </ligand>
</feature>
<feature type="binding site" evidence="14">
    <location>
        <position position="137"/>
    </location>
    <ligand>
        <name>sn-glycerol 3-phosphate</name>
        <dbReference type="ChEBI" id="CHEBI:57597"/>
    </ligand>
</feature>
<dbReference type="PRINTS" id="PR00077">
    <property type="entry name" value="GPDHDRGNASE"/>
</dbReference>
<feature type="binding site" evidence="14">
    <location>
        <position position="139"/>
    </location>
    <ligand>
        <name>sn-glycerol 3-phosphate</name>
        <dbReference type="ChEBI" id="CHEBI:57597"/>
    </ligand>
</feature>
<dbReference type="Gene3D" id="1.10.1040.10">
    <property type="entry name" value="N-(1-d-carboxylethyl)-l-norvaline Dehydrogenase, domain 2"/>
    <property type="match status" value="1"/>
</dbReference>
<dbReference type="NCBIfam" id="NF000942">
    <property type="entry name" value="PRK00094.1-4"/>
    <property type="match status" value="1"/>
</dbReference>
<feature type="binding site" evidence="14">
    <location>
        <position position="256"/>
    </location>
    <ligand>
        <name>NADPH</name>
        <dbReference type="ChEBI" id="CHEBI:57783"/>
    </ligand>
</feature>
<dbReference type="GO" id="GO:0141152">
    <property type="term" value="F:glycerol-3-phosphate dehydrogenase (NAD+) activity"/>
    <property type="evidence" value="ECO:0007669"/>
    <property type="project" value="RHEA"/>
</dbReference>
<name>A0A2P7BJE5_9HYPH</name>
<keyword evidence="2 14" id="KW-0444">Lipid biosynthesis</keyword>
<dbReference type="SUPFAM" id="SSF51735">
    <property type="entry name" value="NAD(P)-binding Rossmann-fold domains"/>
    <property type="match status" value="1"/>
</dbReference>
<evidence type="ECO:0000256" key="4">
    <source>
        <dbReference type="ARBA" id="ARBA00022857"/>
    </source>
</evidence>
<reference evidence="22" key="1">
    <citation type="submission" date="2017-11" db="EMBL/GenBank/DDBJ databases">
        <authorList>
            <person name="Kuznetsova I."/>
            <person name="Sazanova A."/>
            <person name="Chirak E."/>
            <person name="Safronova V."/>
            <person name="Willems A."/>
        </authorList>
    </citation>
    <scope>NUCLEOTIDE SEQUENCE [LARGE SCALE GENOMIC DNA]</scope>
    <source>
        <strain evidence="22">STM 196</strain>
    </source>
</reference>
<dbReference type="Gene3D" id="3.40.50.720">
    <property type="entry name" value="NAD(P)-binding Rossmann-like Domain"/>
    <property type="match status" value="1"/>
</dbReference>
<dbReference type="Pfam" id="PF01210">
    <property type="entry name" value="NAD_Gly3P_dh_N"/>
    <property type="match status" value="1"/>
</dbReference>
<evidence type="ECO:0000313" key="21">
    <source>
        <dbReference type="EMBL" id="PSH66582.1"/>
    </source>
</evidence>
<evidence type="ECO:0000256" key="10">
    <source>
        <dbReference type="ARBA" id="ARBA00052716"/>
    </source>
</evidence>
<dbReference type="InterPro" id="IPR013328">
    <property type="entry name" value="6PGD_dom2"/>
</dbReference>
<dbReference type="InterPro" id="IPR006168">
    <property type="entry name" value="G3P_DH_NAD-dep"/>
</dbReference>
<evidence type="ECO:0000256" key="3">
    <source>
        <dbReference type="ARBA" id="ARBA00022741"/>
    </source>
</evidence>
<evidence type="ECO:0000256" key="2">
    <source>
        <dbReference type="ARBA" id="ARBA00022516"/>
    </source>
</evidence>
<keyword evidence="6 14" id="KW-0520">NAD</keyword>
<dbReference type="HAMAP" id="MF_00394">
    <property type="entry name" value="NAD_Glyc3P_dehydrog"/>
    <property type="match status" value="1"/>
</dbReference>
<dbReference type="GO" id="GO:0005975">
    <property type="term" value="P:carbohydrate metabolic process"/>
    <property type="evidence" value="ECO:0007669"/>
    <property type="project" value="InterPro"/>
</dbReference>
<evidence type="ECO:0000256" key="17">
    <source>
        <dbReference type="PIRSR" id="PIRSR000114-3"/>
    </source>
</evidence>
<evidence type="ECO:0000259" key="20">
    <source>
        <dbReference type="Pfam" id="PF07479"/>
    </source>
</evidence>
<evidence type="ECO:0000256" key="6">
    <source>
        <dbReference type="ARBA" id="ARBA00023027"/>
    </source>
</evidence>
<dbReference type="AlphaFoldDB" id="A0A2P7BJE5"/>
<dbReference type="OrthoDB" id="9812273at2"/>
<dbReference type="GO" id="GO:0046167">
    <property type="term" value="P:glycerol-3-phosphate biosynthetic process"/>
    <property type="evidence" value="ECO:0007669"/>
    <property type="project" value="UniProtKB-UniRule"/>
</dbReference>
<evidence type="ECO:0000256" key="8">
    <source>
        <dbReference type="ARBA" id="ARBA00023209"/>
    </source>
</evidence>
<feature type="binding site" evidence="14">
    <location>
        <position position="245"/>
    </location>
    <ligand>
        <name>sn-glycerol 3-phosphate</name>
        <dbReference type="ChEBI" id="CHEBI:57597"/>
    </ligand>
</feature>
<dbReference type="InterPro" id="IPR036291">
    <property type="entry name" value="NAD(P)-bd_dom_sf"/>
</dbReference>
<dbReference type="GO" id="GO:0051287">
    <property type="term" value="F:NAD binding"/>
    <property type="evidence" value="ECO:0007669"/>
    <property type="project" value="InterPro"/>
</dbReference>
<dbReference type="PIRSF" id="PIRSF000114">
    <property type="entry name" value="Glycerol-3-P_dh"/>
    <property type="match status" value="1"/>
</dbReference>
<feature type="binding site" evidence="17">
    <location>
        <position position="141"/>
    </location>
    <ligand>
        <name>NAD(+)</name>
        <dbReference type="ChEBI" id="CHEBI:57540"/>
    </ligand>
</feature>
<evidence type="ECO:0000256" key="13">
    <source>
        <dbReference type="ARBA" id="ARBA00080511"/>
    </source>
</evidence>
<feature type="binding site" evidence="14">
    <location>
        <position position="255"/>
    </location>
    <ligand>
        <name>sn-glycerol 3-phosphate</name>
        <dbReference type="ChEBI" id="CHEBI:57597"/>
    </ligand>
</feature>
<dbReference type="InterPro" id="IPR008927">
    <property type="entry name" value="6-PGluconate_DH-like_C_sf"/>
</dbReference>
<dbReference type="GO" id="GO:0046168">
    <property type="term" value="P:glycerol-3-phosphate catabolic process"/>
    <property type="evidence" value="ECO:0007669"/>
    <property type="project" value="InterPro"/>
</dbReference>
<comment type="catalytic activity">
    <reaction evidence="14">
        <text>sn-glycerol 3-phosphate + NAD(+) = dihydroxyacetone phosphate + NADH + H(+)</text>
        <dbReference type="Rhea" id="RHEA:11092"/>
        <dbReference type="ChEBI" id="CHEBI:15378"/>
        <dbReference type="ChEBI" id="CHEBI:57540"/>
        <dbReference type="ChEBI" id="CHEBI:57597"/>
        <dbReference type="ChEBI" id="CHEBI:57642"/>
        <dbReference type="ChEBI" id="CHEBI:57945"/>
        <dbReference type="EC" id="1.1.1.94"/>
    </reaction>
</comment>
<feature type="binding site" evidence="16">
    <location>
        <begin position="256"/>
        <end position="257"/>
    </location>
    <ligand>
        <name>substrate</name>
    </ligand>
</feature>
<evidence type="ECO:0000256" key="12">
    <source>
        <dbReference type="ARBA" id="ARBA00069372"/>
    </source>
</evidence>
<keyword evidence="4 14" id="KW-0521">NADP</keyword>
<feature type="binding site" evidence="14">
    <location>
        <position position="35"/>
    </location>
    <ligand>
        <name>NADPH</name>
        <dbReference type="ChEBI" id="CHEBI:57783"/>
    </ligand>
</feature>
<evidence type="ECO:0000256" key="14">
    <source>
        <dbReference type="HAMAP-Rule" id="MF_00394"/>
    </source>
</evidence>
<protein>
    <recommendedName>
        <fullName evidence="12 14">Glycerol-3-phosphate dehydrogenase [NAD(P)+]</fullName>
        <ecNumber evidence="11 14">1.1.1.94</ecNumber>
    </recommendedName>
    <alternativeName>
        <fullName evidence="14">NAD(P)(+)-dependent glycerol-3-phosphate dehydrogenase</fullName>
    </alternativeName>
    <alternativeName>
        <fullName evidence="13 14">NAD(P)H-dependent dihydroxyacetone-phosphate reductase</fullName>
    </alternativeName>
</protein>
<keyword evidence="7 14" id="KW-0443">Lipid metabolism</keyword>
<dbReference type="PANTHER" id="PTHR11728">
    <property type="entry name" value="GLYCEROL-3-PHOSPHATE DEHYDROGENASE"/>
    <property type="match status" value="1"/>
</dbReference>
<keyword evidence="22" id="KW-1185">Reference proteome</keyword>
<comment type="caution">
    <text evidence="21">The sequence shown here is derived from an EMBL/GenBank/DDBJ whole genome shotgun (WGS) entry which is preliminary data.</text>
</comment>
<dbReference type="InterPro" id="IPR006109">
    <property type="entry name" value="G3P_DH_NAD-dep_C"/>
</dbReference>
<evidence type="ECO:0000256" key="1">
    <source>
        <dbReference type="ARBA" id="ARBA00011009"/>
    </source>
</evidence>
<comment type="similarity">
    <text evidence="1 14 18">Belongs to the NAD-dependent glycerol-3-phosphate dehydrogenase family.</text>
</comment>
<feature type="active site" description="Proton acceptor" evidence="14 15">
    <location>
        <position position="192"/>
    </location>
</feature>
<keyword evidence="9 14" id="KW-1208">Phospholipid metabolism</keyword>
<feature type="binding site" evidence="14">
    <location>
        <position position="109"/>
    </location>
    <ligand>
        <name>NADPH</name>
        <dbReference type="ChEBI" id="CHEBI:57783"/>
    </ligand>
</feature>
<dbReference type="PANTHER" id="PTHR11728:SF1">
    <property type="entry name" value="GLYCEROL-3-PHOSPHATE DEHYDROGENASE [NAD(+)] 2, CHLOROPLASTIC"/>
    <property type="match status" value="1"/>
</dbReference>
<comment type="caution">
    <text evidence="14">Lacks conserved residue(s) required for the propagation of feature annotation.</text>
</comment>
<sequence length="328" mass="33875">MSSQPTIAVLGGGAWGTALGTMAASNGNAVRLYARDALAVDSINRNHRNNTYLPDIDLHPMLKASTDAEEVMSNSDLILCVVPAQSLADAMEGWKDLIPTATPLVVCAKGIERKSGLLMSDLVAKILPGHALGALSGPSFATDVAKGLPTAVTVAARSQALADRIAQILSGPTFRCYSTDDLTGVEVGGALKNVLAIAAGAAVGRGFGASAQAALVTRGFVELRRIGQALGAKPETIMGLSGLGDLMLTCSTPQSRNYSYGLALGRGEDLDGRPLAEGVATAAVAAELAVRHKIEAPIIAAVAEILDRRITIDEAMEALLARPLKNED</sequence>
<organism evidence="21 22">
    <name type="scientific">Phyllobacterium brassicacearum</name>
    <dbReference type="NCBI Taxonomy" id="314235"/>
    <lineage>
        <taxon>Bacteria</taxon>
        <taxon>Pseudomonadati</taxon>
        <taxon>Pseudomonadota</taxon>
        <taxon>Alphaproteobacteria</taxon>
        <taxon>Hyphomicrobiales</taxon>
        <taxon>Phyllobacteriaceae</taxon>
        <taxon>Phyllobacterium</taxon>
    </lineage>
</organism>
<feature type="binding site" evidence="17">
    <location>
        <begin position="11"/>
        <end position="16"/>
    </location>
    <ligand>
        <name>NAD(+)</name>
        <dbReference type="ChEBI" id="CHEBI:57540"/>
    </ligand>
</feature>
<keyword evidence="5 14" id="KW-0560">Oxidoreductase</keyword>
<evidence type="ECO:0000256" key="15">
    <source>
        <dbReference type="PIRSR" id="PIRSR000114-1"/>
    </source>
</evidence>
<feature type="binding site" evidence="14">
    <location>
        <position position="256"/>
    </location>
    <ligand>
        <name>sn-glycerol 3-phosphate</name>
        <dbReference type="ChEBI" id="CHEBI:57597"/>
    </ligand>
</feature>
<dbReference type="FunFam" id="3.40.50.720:FF:000019">
    <property type="entry name" value="Glycerol-3-phosphate dehydrogenase [NAD(P)+]"/>
    <property type="match status" value="1"/>
</dbReference>
<dbReference type="Pfam" id="PF07479">
    <property type="entry name" value="NAD_Gly3P_dh_C"/>
    <property type="match status" value="1"/>
</dbReference>
<dbReference type="UniPathway" id="UPA00940"/>
<dbReference type="RefSeq" id="WP_106712658.1">
    <property type="nucleotide sequence ID" value="NZ_PGGO01000015.1"/>
</dbReference>
<dbReference type="FunFam" id="1.10.1040.10:FF:000001">
    <property type="entry name" value="Glycerol-3-phosphate dehydrogenase [NAD(P)+]"/>
    <property type="match status" value="1"/>
</dbReference>
<feature type="domain" description="Glycerol-3-phosphate dehydrogenase NAD-dependent C-terminal" evidence="20">
    <location>
        <begin position="181"/>
        <end position="317"/>
    </location>
</feature>
<evidence type="ECO:0000256" key="18">
    <source>
        <dbReference type="RuleBase" id="RU000437"/>
    </source>
</evidence>
<dbReference type="EC" id="1.1.1.94" evidence="11 14"/>
<feature type="binding site" evidence="14">
    <location>
        <position position="52"/>
    </location>
    <ligand>
        <name>NADPH</name>
        <dbReference type="ChEBI" id="CHEBI:57783"/>
    </ligand>
</feature>
<feature type="domain" description="Glycerol-3-phosphate dehydrogenase NAD-dependent N-terminal" evidence="19">
    <location>
        <begin position="7"/>
        <end position="161"/>
    </location>
</feature>
<comment type="subcellular location">
    <subcellularLocation>
        <location evidence="14">Cytoplasm</location>
    </subcellularLocation>
</comment>
<comment type="catalytic activity">
    <reaction evidence="10">
        <text>sn-glycerol 3-phosphate + NADP(+) = dihydroxyacetone phosphate + NADPH + H(+)</text>
        <dbReference type="Rhea" id="RHEA:11096"/>
        <dbReference type="ChEBI" id="CHEBI:15378"/>
        <dbReference type="ChEBI" id="CHEBI:57597"/>
        <dbReference type="ChEBI" id="CHEBI:57642"/>
        <dbReference type="ChEBI" id="CHEBI:57783"/>
        <dbReference type="ChEBI" id="CHEBI:58349"/>
        <dbReference type="EC" id="1.1.1.94"/>
    </reaction>
    <physiologicalReaction direction="right-to-left" evidence="10">
        <dbReference type="Rhea" id="RHEA:11098"/>
    </physiologicalReaction>
</comment>
<feature type="binding site" evidence="14">
    <location>
        <position position="257"/>
    </location>
    <ligand>
        <name>sn-glycerol 3-phosphate</name>
        <dbReference type="ChEBI" id="CHEBI:57597"/>
    </ligand>
</feature>
<dbReference type="InterPro" id="IPR011128">
    <property type="entry name" value="G3P_DH_NAD-dep_N"/>
</dbReference>
<dbReference type="GO" id="GO:0008654">
    <property type="term" value="P:phospholipid biosynthetic process"/>
    <property type="evidence" value="ECO:0007669"/>
    <property type="project" value="UniProtKB-KW"/>
</dbReference>
<comment type="function">
    <text evidence="14">Catalyzes the reduction of the glycolytic intermediate dihydroxyacetone phosphate (DHAP) to sn-glycerol 3-phosphate (G3P), the key precursor for phospholipid synthesis.</text>
</comment>
<feature type="binding site" evidence="14">
    <location>
        <position position="141"/>
    </location>
    <ligand>
        <name>NADPH</name>
        <dbReference type="ChEBI" id="CHEBI:57783"/>
    </ligand>
</feature>
<gene>
    <name evidence="14" type="primary">gpsA</name>
    <name evidence="21" type="ORF">CU102_18890</name>
</gene>
<dbReference type="PROSITE" id="PS00957">
    <property type="entry name" value="NAD_G3PDH"/>
    <property type="match status" value="1"/>
</dbReference>
<feature type="binding site" evidence="16">
    <location>
        <position position="109"/>
    </location>
    <ligand>
        <name>substrate</name>
    </ligand>
</feature>
<evidence type="ECO:0000256" key="16">
    <source>
        <dbReference type="PIRSR" id="PIRSR000114-2"/>
    </source>
</evidence>
<keyword evidence="3 14" id="KW-0547">Nucleotide-binding</keyword>
<dbReference type="Proteomes" id="UP000241444">
    <property type="component" value="Unassembled WGS sequence"/>
</dbReference>
<dbReference type="NCBIfam" id="NF000940">
    <property type="entry name" value="PRK00094.1-2"/>
    <property type="match status" value="1"/>
</dbReference>
<proteinExistence type="inferred from homology"/>
<comment type="pathway">
    <text evidence="14">Membrane lipid metabolism; glycerophospholipid metabolism.</text>
</comment>
<feature type="binding site" evidence="14">
    <location>
        <position position="192"/>
    </location>
    <ligand>
        <name>sn-glycerol 3-phosphate</name>
        <dbReference type="ChEBI" id="CHEBI:57597"/>
    </ligand>
</feature>
<accession>A0A2P7BJE5</accession>
<feature type="binding site" evidence="14">
    <location>
        <position position="15"/>
    </location>
    <ligand>
        <name>NADPH</name>
        <dbReference type="ChEBI" id="CHEBI:57783"/>
    </ligand>
</feature>
<dbReference type="EMBL" id="PGGO01000015">
    <property type="protein sequence ID" value="PSH66582.1"/>
    <property type="molecule type" value="Genomic_DNA"/>
</dbReference>
<dbReference type="GO" id="GO:0141153">
    <property type="term" value="F:glycerol-3-phosphate dehydrogenase (NADP+) activity"/>
    <property type="evidence" value="ECO:0007669"/>
    <property type="project" value="RHEA"/>
</dbReference>
<dbReference type="GO" id="GO:0005829">
    <property type="term" value="C:cytosol"/>
    <property type="evidence" value="ECO:0007669"/>
    <property type="project" value="TreeGrafter"/>
</dbReference>
<keyword evidence="14" id="KW-0963">Cytoplasm</keyword>
<evidence type="ECO:0000259" key="19">
    <source>
        <dbReference type="Pfam" id="PF01210"/>
    </source>
</evidence>
<evidence type="ECO:0000256" key="11">
    <source>
        <dbReference type="ARBA" id="ARBA00066687"/>
    </source>
</evidence>
<dbReference type="GO" id="GO:0006650">
    <property type="term" value="P:glycerophospholipid metabolic process"/>
    <property type="evidence" value="ECO:0007669"/>
    <property type="project" value="UniProtKB-UniRule"/>
</dbReference>
<keyword evidence="8 14" id="KW-0594">Phospholipid biosynthesis</keyword>
<feature type="binding site" evidence="14">
    <location>
        <position position="275"/>
    </location>
    <ligand>
        <name>NADPH</name>
        <dbReference type="ChEBI" id="CHEBI:57783"/>
    </ligand>
</feature>
<evidence type="ECO:0000256" key="7">
    <source>
        <dbReference type="ARBA" id="ARBA00023098"/>
    </source>
</evidence>
<feature type="binding site" evidence="17">
    <location>
        <position position="256"/>
    </location>
    <ligand>
        <name>NAD(+)</name>
        <dbReference type="ChEBI" id="CHEBI:57540"/>
    </ligand>
</feature>
<dbReference type="SUPFAM" id="SSF48179">
    <property type="entry name" value="6-phosphogluconate dehydrogenase C-terminal domain-like"/>
    <property type="match status" value="1"/>
</dbReference>
<evidence type="ECO:0000256" key="5">
    <source>
        <dbReference type="ARBA" id="ARBA00023002"/>
    </source>
</evidence>
<feature type="binding site" evidence="14">
    <location>
        <position position="277"/>
    </location>
    <ligand>
        <name>NADPH</name>
        <dbReference type="ChEBI" id="CHEBI:57783"/>
    </ligand>
</feature>
<evidence type="ECO:0000313" key="22">
    <source>
        <dbReference type="Proteomes" id="UP000241444"/>
    </source>
</evidence>